<dbReference type="Pfam" id="PF00520">
    <property type="entry name" value="Ion_trans"/>
    <property type="match status" value="1"/>
</dbReference>
<sequence>MCVTCQGDRREPSSPAGDPIEPPSPDKIGKWQCPVIIQEYVTTPAAHYVLESGVSFGDRVLLQCLRVVAISSATGSELPSAQIEWLRSDLFRRHSQEHHAEPEQKIDLQWKQMAICTTSQETCQDFESLSSIMKDYRWAFIWNRGALKQAWIHVQGMDPCEEQQDLIQQDLIGCFMSDIDCVTFQVDWEAGVTDLRIFKVYFGLVNCRYADNRCFLLLIPNFEVLAGFYGVPIELENVSGEQLVGSVTSATQGTIATQQPEDTTTLRLIRLQMEDLIVLYQPEVKFHIFGVTRNPSQGLAWSNARTRGKVVHFFQHFGVTRNLPMDWRGRATEREAVTWGVMFHLSVAPICLAGKSAHFFQHFGVTRNLYHGLAWSSDRTRGPVMLMMLAFLCEMWARDADDAGFQTQEMLLDAGQAGLHLATDSMTSLGLPLDKLGCSCNPSHSEPEHHDAWRDLLDQWRDKLQARLEEDLMMIQDIQQTIPESSVVSHKRCPSTEFSARRSLDPDAVPIPPRVHSQAVLLGFTSLTGDNLDSESRSPMNKSASETKGHVKLQLPTDHAESGRDHRLYQIQSIRSAPASFVYFSGAERNRLVMQRSEYLESNMGPSDVQHHEFQPLVTWTRGEDPGFRISGADAKLPSSDFAEDLMVVQEYNGCFRHFMIFPSSPLKLAWDCAGAGLIVHDLFTISMQVFEPGDTDISNFMQWLILTYWSINMLISCLVGYIDKGIFVMVPHKVIFHYIKTWFLIDLIVVGSDWIFSLSASSDGSSESSAGSSVKLLRSLRLFRMVRLVRILRLRKTMESISDLVDSEYISIVVSILKMLALLLIVNHVIACVWFWIGDLHGGGGWIEAHQLNDAAWDYQDPSITPFLVAYRGAQARRDWFEERITEGSLLDPKAEFEEIFEYYQSVFNRDVPFELVTQPVVQFEHSEILDSESQYPPEATDCTLALLMQYLGIIASYDGFELQTCLHRRSVKAVPETMPLQSRFEDPAFQSAVLKDWLLLLSWLSLKAIMADAQMEESLSAQARQELEMVFSGRPSEDKSEKEKEKEDAQEPEDGRRPKWRRDESKGKGPSSNSWENWSQGKRRWSEQQKSKESSKAEDPQTQELLRCLVKMSVRHEQELMRIRPDVGFIAFCDTSDLGCMGMLREVALSWSDLFSQGKVNTALKTMLVMSMMKDMKERAENVLREEDQLQRCFTVGWLKEGATGLDPVWVYHTWNAKEKKQEVASTPPLKHSDVLKLLDVLLEHLPRDGVVTRFNTTKRLDLMKEFKTEVVPMMLQLSLRGASAQLCYDAMKALSGNAAMKLQGVRWRPERAQKPPLAKALEEAYLATSFCDWAPRDQSWARR</sequence>
<name>A0A1Q9CEK0_SYMMI</name>
<proteinExistence type="predicted"/>
<evidence type="ECO:0000256" key="3">
    <source>
        <dbReference type="ARBA" id="ARBA00022989"/>
    </source>
</evidence>
<dbReference type="Proteomes" id="UP000186817">
    <property type="component" value="Unassembled WGS sequence"/>
</dbReference>
<dbReference type="Gene3D" id="1.10.287.70">
    <property type="match status" value="1"/>
</dbReference>
<organism evidence="8 9">
    <name type="scientific">Symbiodinium microadriaticum</name>
    <name type="common">Dinoflagellate</name>
    <name type="synonym">Zooxanthella microadriatica</name>
    <dbReference type="NCBI Taxonomy" id="2951"/>
    <lineage>
        <taxon>Eukaryota</taxon>
        <taxon>Sar</taxon>
        <taxon>Alveolata</taxon>
        <taxon>Dinophyceae</taxon>
        <taxon>Suessiales</taxon>
        <taxon>Symbiodiniaceae</taxon>
        <taxon>Symbiodinium</taxon>
    </lineage>
</organism>
<dbReference type="InterPro" id="IPR050818">
    <property type="entry name" value="KCNH_animal-type"/>
</dbReference>
<dbReference type="GO" id="GO:0005886">
    <property type="term" value="C:plasma membrane"/>
    <property type="evidence" value="ECO:0007669"/>
    <property type="project" value="TreeGrafter"/>
</dbReference>
<dbReference type="EMBL" id="LSRX01001288">
    <property type="protein sequence ID" value="OLP81342.1"/>
    <property type="molecule type" value="Genomic_DNA"/>
</dbReference>
<evidence type="ECO:0000256" key="2">
    <source>
        <dbReference type="ARBA" id="ARBA00022692"/>
    </source>
</evidence>
<feature type="compositionally biased region" description="Polar residues" evidence="5">
    <location>
        <begin position="531"/>
        <end position="546"/>
    </location>
</feature>
<feature type="region of interest" description="Disordered" evidence="5">
    <location>
        <begin position="1034"/>
        <end position="1104"/>
    </location>
</feature>
<evidence type="ECO:0000256" key="6">
    <source>
        <dbReference type="SAM" id="Phobius"/>
    </source>
</evidence>
<dbReference type="PANTHER" id="PTHR10217:SF435">
    <property type="entry name" value="POTASSIUM VOLTAGE-GATED CHANNEL PROTEIN EAG"/>
    <property type="match status" value="1"/>
</dbReference>
<dbReference type="InterPro" id="IPR005821">
    <property type="entry name" value="Ion_trans_dom"/>
</dbReference>
<dbReference type="GO" id="GO:0005249">
    <property type="term" value="F:voltage-gated potassium channel activity"/>
    <property type="evidence" value="ECO:0007669"/>
    <property type="project" value="TreeGrafter"/>
</dbReference>
<feature type="transmembrane region" description="Helical" evidence="6">
    <location>
        <begin position="701"/>
        <end position="723"/>
    </location>
</feature>
<evidence type="ECO:0000256" key="5">
    <source>
        <dbReference type="SAM" id="MobiDB-lite"/>
    </source>
</evidence>
<comment type="subcellular location">
    <subcellularLocation>
        <location evidence="1">Membrane</location>
        <topology evidence="1">Multi-pass membrane protein</topology>
    </subcellularLocation>
</comment>
<keyword evidence="9" id="KW-1185">Reference proteome</keyword>
<keyword evidence="2 6" id="KW-0812">Transmembrane</keyword>
<dbReference type="PANTHER" id="PTHR10217">
    <property type="entry name" value="VOLTAGE AND LIGAND GATED POTASSIUM CHANNEL"/>
    <property type="match status" value="1"/>
</dbReference>
<gene>
    <name evidence="8" type="primary">Kcnh7</name>
    <name evidence="8" type="ORF">AK812_SmicGene38124</name>
</gene>
<feature type="transmembrane region" description="Helical" evidence="6">
    <location>
        <begin position="735"/>
        <end position="757"/>
    </location>
</feature>
<protein>
    <submittedName>
        <fullName evidence="8">Potassium voltage-gated channel subfamily H member 7</fullName>
    </submittedName>
</protein>
<feature type="domain" description="Ion transport" evidence="7">
    <location>
        <begin position="671"/>
        <end position="864"/>
    </location>
</feature>
<evidence type="ECO:0000313" key="8">
    <source>
        <dbReference type="EMBL" id="OLP81342.1"/>
    </source>
</evidence>
<dbReference type="SUPFAM" id="SSF81324">
    <property type="entry name" value="Voltage-gated potassium channels"/>
    <property type="match status" value="1"/>
</dbReference>
<feature type="compositionally biased region" description="Polar residues" evidence="5">
    <location>
        <begin position="1072"/>
        <end position="1082"/>
    </location>
</feature>
<evidence type="ECO:0000256" key="4">
    <source>
        <dbReference type="ARBA" id="ARBA00023136"/>
    </source>
</evidence>
<feature type="region of interest" description="Disordered" evidence="5">
    <location>
        <begin position="1"/>
        <end position="26"/>
    </location>
</feature>
<feature type="compositionally biased region" description="Basic and acidic residues" evidence="5">
    <location>
        <begin position="1037"/>
        <end position="1069"/>
    </location>
</feature>
<evidence type="ECO:0000313" key="9">
    <source>
        <dbReference type="Proteomes" id="UP000186817"/>
    </source>
</evidence>
<keyword evidence="4 6" id="KW-0472">Membrane</keyword>
<dbReference type="GO" id="GO:0042391">
    <property type="term" value="P:regulation of membrane potential"/>
    <property type="evidence" value="ECO:0007669"/>
    <property type="project" value="TreeGrafter"/>
</dbReference>
<reference evidence="8 9" key="1">
    <citation type="submission" date="2016-02" db="EMBL/GenBank/DDBJ databases">
        <title>Genome analysis of coral dinoflagellate symbionts highlights evolutionary adaptations to a symbiotic lifestyle.</title>
        <authorList>
            <person name="Aranda M."/>
            <person name="Li Y."/>
            <person name="Liew Y.J."/>
            <person name="Baumgarten S."/>
            <person name="Simakov O."/>
            <person name="Wilson M."/>
            <person name="Piel J."/>
            <person name="Ashoor H."/>
            <person name="Bougouffa S."/>
            <person name="Bajic V.B."/>
            <person name="Ryu T."/>
            <person name="Ravasi T."/>
            <person name="Bayer T."/>
            <person name="Micklem G."/>
            <person name="Kim H."/>
            <person name="Bhak J."/>
            <person name="Lajeunesse T.C."/>
            <person name="Voolstra C.R."/>
        </authorList>
    </citation>
    <scope>NUCLEOTIDE SEQUENCE [LARGE SCALE GENOMIC DNA]</scope>
    <source>
        <strain evidence="8 9">CCMP2467</strain>
    </source>
</reference>
<dbReference type="OrthoDB" id="412853at2759"/>
<keyword evidence="3 6" id="KW-1133">Transmembrane helix</keyword>
<feature type="region of interest" description="Disordered" evidence="5">
    <location>
        <begin position="531"/>
        <end position="559"/>
    </location>
</feature>
<accession>A0A1Q9CEK0</accession>
<comment type="caution">
    <text evidence="8">The sequence shown here is derived from an EMBL/GenBank/DDBJ whole genome shotgun (WGS) entry which is preliminary data.</text>
</comment>
<evidence type="ECO:0000256" key="1">
    <source>
        <dbReference type="ARBA" id="ARBA00004141"/>
    </source>
</evidence>
<feature type="compositionally biased region" description="Basic and acidic residues" evidence="5">
    <location>
        <begin position="1086"/>
        <end position="1101"/>
    </location>
</feature>
<evidence type="ECO:0000259" key="7">
    <source>
        <dbReference type="Pfam" id="PF00520"/>
    </source>
</evidence>